<dbReference type="PANTHER" id="PTHR43124:SF3">
    <property type="entry name" value="CHLORAMPHENICOL EFFLUX PUMP RV0191"/>
    <property type="match status" value="1"/>
</dbReference>
<comment type="caution">
    <text evidence="9">The sequence shown here is derived from an EMBL/GenBank/DDBJ whole genome shotgun (WGS) entry which is preliminary data.</text>
</comment>
<name>A0ABU9VW82_9CLOT</name>
<dbReference type="Proteomes" id="UP001407405">
    <property type="component" value="Unassembled WGS sequence"/>
</dbReference>
<gene>
    <name evidence="9" type="ORF">AAIG11_13105</name>
</gene>
<evidence type="ECO:0000256" key="5">
    <source>
        <dbReference type="ARBA" id="ARBA00022989"/>
    </source>
</evidence>
<feature type="transmembrane region" description="Helical" evidence="7">
    <location>
        <begin position="698"/>
        <end position="717"/>
    </location>
</feature>
<feature type="transmembrane region" description="Helical" evidence="7">
    <location>
        <begin position="185"/>
        <end position="204"/>
    </location>
</feature>
<evidence type="ECO:0000313" key="10">
    <source>
        <dbReference type="Proteomes" id="UP001407405"/>
    </source>
</evidence>
<feature type="transmembrane region" description="Helical" evidence="7">
    <location>
        <begin position="216"/>
        <end position="235"/>
    </location>
</feature>
<keyword evidence="10" id="KW-1185">Reference proteome</keyword>
<dbReference type="InterPro" id="IPR036259">
    <property type="entry name" value="MFS_trans_sf"/>
</dbReference>
<dbReference type="EMBL" id="JBCITM010000015">
    <property type="protein sequence ID" value="MEN1761424.1"/>
    <property type="molecule type" value="Genomic_DNA"/>
</dbReference>
<keyword evidence="5 7" id="KW-1133">Transmembrane helix</keyword>
<feature type="transmembrane region" description="Helical" evidence="7">
    <location>
        <begin position="666"/>
        <end position="686"/>
    </location>
</feature>
<feature type="domain" description="Major facilitator superfamily (MFS) profile" evidence="8">
    <location>
        <begin position="416"/>
        <end position="813"/>
    </location>
</feature>
<dbReference type="Pfam" id="PF07690">
    <property type="entry name" value="MFS_1"/>
    <property type="match status" value="1"/>
</dbReference>
<protein>
    <submittedName>
        <fullName evidence="9">MFS transporter</fullName>
    </submittedName>
</protein>
<reference evidence="9 10" key="1">
    <citation type="submission" date="2024-04" db="EMBL/GenBank/DDBJ databases">
        <title>Genome sequencing and metabolic network reconstruction of aminoacids and betaine degradation by Anoxynatronum sibiricum.</title>
        <authorList>
            <person name="Detkova E.N."/>
            <person name="Boltjanskaja Y.V."/>
            <person name="Mardanov A.V."/>
            <person name="Kevbrin V."/>
        </authorList>
    </citation>
    <scope>NUCLEOTIDE SEQUENCE [LARGE SCALE GENOMIC DNA]</scope>
    <source>
        <strain evidence="9 10">Z-7981</strain>
    </source>
</reference>
<evidence type="ECO:0000256" key="6">
    <source>
        <dbReference type="ARBA" id="ARBA00023136"/>
    </source>
</evidence>
<dbReference type="PANTHER" id="PTHR43124">
    <property type="entry name" value="PURINE EFFLUX PUMP PBUE"/>
    <property type="match status" value="1"/>
</dbReference>
<feature type="transmembrane region" description="Helical" evidence="7">
    <location>
        <begin position="634"/>
        <end position="654"/>
    </location>
</feature>
<keyword evidence="4 7" id="KW-0812">Transmembrane</keyword>
<feature type="transmembrane region" description="Helical" evidence="7">
    <location>
        <begin position="511"/>
        <end position="530"/>
    </location>
</feature>
<dbReference type="PROSITE" id="PS50850">
    <property type="entry name" value="MFS"/>
    <property type="match status" value="1"/>
</dbReference>
<dbReference type="InterPro" id="IPR020846">
    <property type="entry name" value="MFS_dom"/>
</dbReference>
<feature type="transmembrane region" description="Helical" evidence="7">
    <location>
        <begin position="361"/>
        <end position="382"/>
    </location>
</feature>
<keyword evidence="3" id="KW-1003">Cell membrane</keyword>
<feature type="transmembrane region" description="Helical" evidence="7">
    <location>
        <begin position="570"/>
        <end position="591"/>
    </location>
</feature>
<keyword evidence="2" id="KW-0813">Transport</keyword>
<feature type="transmembrane region" description="Helical" evidence="7">
    <location>
        <begin position="458"/>
        <end position="476"/>
    </location>
</feature>
<evidence type="ECO:0000256" key="1">
    <source>
        <dbReference type="ARBA" id="ARBA00004651"/>
    </source>
</evidence>
<dbReference type="SUPFAM" id="SSF103473">
    <property type="entry name" value="MFS general substrate transporter"/>
    <property type="match status" value="1"/>
</dbReference>
<organism evidence="9 10">
    <name type="scientific">Anoxynatronum sibiricum</name>
    <dbReference type="NCBI Taxonomy" id="210623"/>
    <lineage>
        <taxon>Bacteria</taxon>
        <taxon>Bacillati</taxon>
        <taxon>Bacillota</taxon>
        <taxon>Clostridia</taxon>
        <taxon>Eubacteriales</taxon>
        <taxon>Clostridiaceae</taxon>
        <taxon>Anoxynatronum</taxon>
    </lineage>
</organism>
<dbReference type="InterPro" id="IPR050189">
    <property type="entry name" value="MFS_Efflux_Transporters"/>
</dbReference>
<feature type="transmembrane region" description="Helical" evidence="7">
    <location>
        <begin position="488"/>
        <end position="505"/>
    </location>
</feature>
<accession>A0ABU9VW82</accession>
<dbReference type="InterPro" id="IPR011701">
    <property type="entry name" value="MFS"/>
</dbReference>
<proteinExistence type="predicted"/>
<evidence type="ECO:0000259" key="8">
    <source>
        <dbReference type="PROSITE" id="PS50850"/>
    </source>
</evidence>
<evidence type="ECO:0000313" key="9">
    <source>
        <dbReference type="EMBL" id="MEN1761424.1"/>
    </source>
</evidence>
<sequence length="824" mass="90652">MKQTNRNLADTNQKQMKQTFIVASLMLIIGVLAFTGMLNISSFRNQYVTSLMNSQSVVVGETVRKIEFAVKYGKPLENFHGMTALLEEIRGQLPDIQQVEVYSGTGEVLYALEDIPLSENMKRQAVFHEKPSQAYMHILEEGVYHQFFPVLNQDGHPIGSLGLAFSESLVEERVRPYLYQQGRNLLLLVCMATLALIFLSGRKSPVTVEGNIDRKILLWLMVGVIGSAQVIYGLLNYQMFHEAYLTQTRDNTAAVAAIIEKDIETVLAKGVGYHQFYQMDQYLANIANSLPEVEGIRMIQNDRIIHGMTPEEAGSAWQPGEEVAGIPLPEAAGEISGMSLQVTVSQEYLRHQLRELMLDTLTVLVTSTFFMVELTFFLMVWLSRKKKPSSADEETWQRHETLPGEACLPQEDQTMDALVVRVLAFIVFTAIFMSSSFIPLLMKSISRPVMGLSENVIYGLPISFNFLLGALGIILAGKYIDKIGWRKTFFAGVLVLGAGTLMSGFTTNPLVFVLVRGITGAGYGFILMAMRGCVLTLASDRFEGYASLNAGIYSGMNCGVVIGAMLADRIAYRGVFMVTVGLIALAALYVLKFTQKPTETDLKAPPVEEKLVESMEKKQTNPLKHFFSDKKVSLFFLGILLPAGICMMFLDYFFPLLTQEMNVPVANVGRAFLVNGVCIVYLGPVINRVLGKRLRVETLVVMGALSTVGAMVVFASVGTLMAAFAAAFLLGIADSFALVAQTNYLLGLESAQRLGRGLALGYYSNVKKIGQMLGPMVFGGMITLGNQRGIGFIGAGVLVLTLAFMTTLRRSKGEREESEVPLQG</sequence>
<evidence type="ECO:0000256" key="7">
    <source>
        <dbReference type="SAM" id="Phobius"/>
    </source>
</evidence>
<feature type="transmembrane region" description="Helical" evidence="7">
    <location>
        <begin position="723"/>
        <end position="746"/>
    </location>
</feature>
<keyword evidence="6 7" id="KW-0472">Membrane</keyword>
<evidence type="ECO:0000256" key="2">
    <source>
        <dbReference type="ARBA" id="ARBA00022448"/>
    </source>
</evidence>
<comment type="subcellular location">
    <subcellularLocation>
        <location evidence="1">Cell membrane</location>
        <topology evidence="1">Multi-pass membrane protein</topology>
    </subcellularLocation>
</comment>
<dbReference type="RefSeq" id="WP_343186712.1">
    <property type="nucleotide sequence ID" value="NZ_JBCITM010000015.1"/>
</dbReference>
<feature type="transmembrane region" description="Helical" evidence="7">
    <location>
        <begin position="418"/>
        <end position="438"/>
    </location>
</feature>
<dbReference type="Gene3D" id="1.20.1250.20">
    <property type="entry name" value="MFS general substrate transporter like domains"/>
    <property type="match status" value="1"/>
</dbReference>
<evidence type="ECO:0000256" key="4">
    <source>
        <dbReference type="ARBA" id="ARBA00022692"/>
    </source>
</evidence>
<evidence type="ECO:0000256" key="3">
    <source>
        <dbReference type="ARBA" id="ARBA00022475"/>
    </source>
</evidence>
<feature type="transmembrane region" description="Helical" evidence="7">
    <location>
        <begin position="542"/>
        <end position="564"/>
    </location>
</feature>
<feature type="transmembrane region" description="Helical" evidence="7">
    <location>
        <begin position="20"/>
        <end position="40"/>
    </location>
</feature>
<feature type="transmembrane region" description="Helical" evidence="7">
    <location>
        <begin position="790"/>
        <end position="808"/>
    </location>
</feature>